<dbReference type="PANTHER" id="PTHR22761:SF96">
    <property type="entry name" value="BCDNA.GH08385"/>
    <property type="match status" value="1"/>
</dbReference>
<dbReference type="Pfam" id="PF25880">
    <property type="entry name" value="WHD_CHMP7_1st"/>
    <property type="match status" value="1"/>
</dbReference>
<organism evidence="2 3">
    <name type="scientific">Eremothecium sinecaudum</name>
    <dbReference type="NCBI Taxonomy" id="45286"/>
    <lineage>
        <taxon>Eukaryota</taxon>
        <taxon>Fungi</taxon>
        <taxon>Dikarya</taxon>
        <taxon>Ascomycota</taxon>
        <taxon>Saccharomycotina</taxon>
        <taxon>Saccharomycetes</taxon>
        <taxon>Saccharomycetales</taxon>
        <taxon>Saccharomycetaceae</taxon>
        <taxon>Eremothecium</taxon>
    </lineage>
</organism>
<feature type="compositionally biased region" description="Basic and acidic residues" evidence="1">
    <location>
        <begin position="392"/>
        <end position="401"/>
    </location>
</feature>
<reference evidence="2 3" key="1">
    <citation type="submission" date="2016-01" db="EMBL/GenBank/DDBJ databases">
        <title>Genome sequence of the yeast Holleya sinecauda.</title>
        <authorList>
            <person name="Dietrich F.S."/>
        </authorList>
    </citation>
    <scope>NUCLEOTIDE SEQUENCE [LARGE SCALE GENOMIC DNA]</scope>
    <source>
        <strain evidence="2 3">ATCC 58844</strain>
    </source>
</reference>
<sequence length="423" mass="48580">MLPSSRIQSLYSDFRNLIELNPDGYRANVNVWKDYLMNTVWKDDVVIRGGSILLRKLTINTHGPPKSIDVVIDQLISEERILPRELFQRGNELTWSLWLKQSLTGLVMDTSYRSRANNDAKYLREDDYVNMDNLKRVYNNVYKVLEENVMSKATRYTDLVFRKQELYDLLKEAIEGKEAYDVLLVYMQKYERIVLVGPDIVKVVDPYVKSLVKNFASDTITEDDENIAELCNALNRLEKHSESLTAHIKDTTKLLKGSINADASKEVQKRYLKMKRLAESNLGRVLTQLSNLMTIKDHIDKSVDNIHLAAALKGSVLTLESINAQIGTVDEVEKLLDRIDDEAAEVDKLNTLLSTSTPVDEDELDKELAQMETDMKNEQQQENKLLNKLSKLEVNDLENPKPKVASPVKKDEKRREEANFVMI</sequence>
<dbReference type="EMBL" id="CP014242">
    <property type="protein sequence ID" value="AMD19276.1"/>
    <property type="molecule type" value="Genomic_DNA"/>
</dbReference>
<protein>
    <submittedName>
        <fullName evidence="2">HBR375Wp</fullName>
    </submittedName>
</protein>
<dbReference type="Pfam" id="PF03357">
    <property type="entry name" value="Snf7"/>
    <property type="match status" value="1"/>
</dbReference>
<dbReference type="RefSeq" id="XP_017986272.1">
    <property type="nucleotide sequence ID" value="XM_018130783.1"/>
</dbReference>
<dbReference type="STRING" id="45286.A0A120K1E9"/>
<dbReference type="AlphaFoldDB" id="A0A120K1E9"/>
<dbReference type="GO" id="GO:0006900">
    <property type="term" value="P:vesicle budding from membrane"/>
    <property type="evidence" value="ECO:0007669"/>
    <property type="project" value="TreeGrafter"/>
</dbReference>
<accession>A0A120K1E9</accession>
<gene>
    <name evidence="2" type="ORF">AW171_hschr21098</name>
</gene>
<evidence type="ECO:0000256" key="1">
    <source>
        <dbReference type="SAM" id="MobiDB-lite"/>
    </source>
</evidence>
<keyword evidence="3" id="KW-1185">Reference proteome</keyword>
<dbReference type="InterPro" id="IPR005024">
    <property type="entry name" value="Snf7_fam"/>
</dbReference>
<feature type="compositionally biased region" description="Basic and acidic residues" evidence="1">
    <location>
        <begin position="408"/>
        <end position="423"/>
    </location>
</feature>
<evidence type="ECO:0000313" key="3">
    <source>
        <dbReference type="Proteomes" id="UP000243052"/>
    </source>
</evidence>
<dbReference type="GO" id="GO:0000815">
    <property type="term" value="C:ESCRT III complex"/>
    <property type="evidence" value="ECO:0007669"/>
    <property type="project" value="TreeGrafter"/>
</dbReference>
<dbReference type="OrthoDB" id="10250120at2759"/>
<dbReference type="Proteomes" id="UP000243052">
    <property type="component" value="Chromosome ii"/>
</dbReference>
<dbReference type="GO" id="GO:0009898">
    <property type="term" value="C:cytoplasmic side of plasma membrane"/>
    <property type="evidence" value="ECO:0007669"/>
    <property type="project" value="TreeGrafter"/>
</dbReference>
<proteinExistence type="predicted"/>
<dbReference type="PANTHER" id="PTHR22761">
    <property type="entry name" value="CHARGED MULTIVESICULAR BODY PROTEIN"/>
    <property type="match status" value="1"/>
</dbReference>
<feature type="region of interest" description="Disordered" evidence="1">
    <location>
        <begin position="392"/>
        <end position="423"/>
    </location>
</feature>
<name>A0A120K1E9_9SACH</name>
<evidence type="ECO:0000313" key="2">
    <source>
        <dbReference type="EMBL" id="AMD19276.1"/>
    </source>
</evidence>
<dbReference type="GeneID" id="28721548"/>
<dbReference type="GO" id="GO:0005771">
    <property type="term" value="C:multivesicular body"/>
    <property type="evidence" value="ECO:0007669"/>
    <property type="project" value="TreeGrafter"/>
</dbReference>
<dbReference type="GO" id="GO:0032511">
    <property type="term" value="P:late endosome to vacuole transport via multivesicular body sorting pathway"/>
    <property type="evidence" value="ECO:0007669"/>
    <property type="project" value="TreeGrafter"/>
</dbReference>